<evidence type="ECO:0000256" key="8">
    <source>
        <dbReference type="ARBA" id="ARBA00023128"/>
    </source>
</evidence>
<accession>A0A095EKR0</accession>
<keyword evidence="9" id="KW-0472">Membrane</keyword>
<dbReference type="OMA" id="KLPWMVD"/>
<evidence type="ECO:0000256" key="4">
    <source>
        <dbReference type="ARBA" id="ARBA00022692"/>
    </source>
</evidence>
<keyword evidence="8" id="KW-0496">Mitochondrion</keyword>
<sequence>MFRLAARAVRPATRGFATSAAAGENEFVARRAAIRQHAAETTDLWRKISFYVCIPGIVVGALWTYKVESAHAEHLAHSDEDLSQRPVYPYMNVRVKPFPWGMQSLFFNPKVNIPAGPAE</sequence>
<dbReference type="FunFam" id="4.10.95.10:FF:000001">
    <property type="entry name" value="Cytochrome c oxidase subunit 6A, mitochondrial"/>
    <property type="match status" value="1"/>
</dbReference>
<comment type="subcellular location">
    <subcellularLocation>
        <location evidence="1">Mitochondrion inner membrane</location>
        <topology evidence="1">Single-pass membrane protein</topology>
    </subcellularLocation>
</comment>
<dbReference type="PANTHER" id="PTHR11504:SF0">
    <property type="entry name" value="CYTOCHROME C OXIDASE SUBUNIT"/>
    <property type="match status" value="1"/>
</dbReference>
<evidence type="ECO:0000256" key="12">
    <source>
        <dbReference type="RuleBase" id="RU004396"/>
    </source>
</evidence>
<dbReference type="OrthoDB" id="5947505at2759"/>
<dbReference type="AlphaFoldDB" id="A0A095EKR0"/>
<evidence type="ECO:0000256" key="9">
    <source>
        <dbReference type="ARBA" id="ARBA00023136"/>
    </source>
</evidence>
<evidence type="ECO:0000256" key="7">
    <source>
        <dbReference type="ARBA" id="ARBA00022989"/>
    </source>
</evidence>
<dbReference type="VEuPathDB" id="FungiDB:CNBG_3581"/>
<proteinExistence type="inferred from homology"/>
<dbReference type="KEGG" id="cdeu:CNBG_3581"/>
<dbReference type="GO" id="GO:0006123">
    <property type="term" value="P:mitochondrial electron transport, cytochrome c to oxygen"/>
    <property type="evidence" value="ECO:0007669"/>
    <property type="project" value="TreeGrafter"/>
</dbReference>
<keyword evidence="4" id="KW-0812">Transmembrane</keyword>
<keyword evidence="7" id="KW-1133">Transmembrane helix</keyword>
<protein>
    <recommendedName>
        <fullName evidence="10">Cytochrome c oxidase subunit 13, mitochondrial</fullName>
    </recommendedName>
    <alternativeName>
        <fullName evidence="11">Cytochrome c oxidase polypeptide VIa</fullName>
    </alternativeName>
</protein>
<evidence type="ECO:0000256" key="10">
    <source>
        <dbReference type="ARBA" id="ARBA00070930"/>
    </source>
</evidence>
<organism evidence="13 14">
    <name type="scientific">Cryptococcus deuterogattii (strain R265)</name>
    <name type="common">Cryptococcus gattii VGII (strain R265)</name>
    <dbReference type="NCBI Taxonomy" id="294750"/>
    <lineage>
        <taxon>Eukaryota</taxon>
        <taxon>Fungi</taxon>
        <taxon>Dikarya</taxon>
        <taxon>Basidiomycota</taxon>
        <taxon>Agaricomycotina</taxon>
        <taxon>Tremellomycetes</taxon>
        <taxon>Tremellales</taxon>
        <taxon>Cryptococcaceae</taxon>
        <taxon>Cryptococcus</taxon>
        <taxon>Cryptococcus gattii species complex</taxon>
    </lineage>
</organism>
<comment type="pathway">
    <text evidence="2">Energy metabolism; oxidative phosphorylation.</text>
</comment>
<dbReference type="Proteomes" id="UP000029445">
    <property type="component" value="Chromosome 1"/>
</dbReference>
<evidence type="ECO:0000256" key="6">
    <source>
        <dbReference type="ARBA" id="ARBA00022946"/>
    </source>
</evidence>
<keyword evidence="14" id="KW-1185">Reference proteome</keyword>
<evidence type="ECO:0000256" key="3">
    <source>
        <dbReference type="ARBA" id="ARBA00005553"/>
    </source>
</evidence>
<dbReference type="PANTHER" id="PTHR11504">
    <property type="entry name" value="CYTOCHROME C OXIDASE POLYPEPTIDE VIA"/>
    <property type="match status" value="1"/>
</dbReference>
<dbReference type="Pfam" id="PF02046">
    <property type="entry name" value="COX6A"/>
    <property type="match status" value="1"/>
</dbReference>
<dbReference type="InterPro" id="IPR036418">
    <property type="entry name" value="Cyt_c_oxidase_su6a_sf"/>
</dbReference>
<gene>
    <name evidence="13" type="ORF">CNBG_3581</name>
</gene>
<name>A0A095EKR0_CRYD2</name>
<comment type="similarity">
    <text evidence="3 12">Belongs to the cytochrome c oxidase subunit 6A family.</text>
</comment>
<evidence type="ECO:0000313" key="13">
    <source>
        <dbReference type="EMBL" id="KGB77743.1"/>
    </source>
</evidence>
<evidence type="ECO:0000256" key="11">
    <source>
        <dbReference type="ARBA" id="ARBA00082360"/>
    </source>
</evidence>
<keyword evidence="6" id="KW-0809">Transit peptide</keyword>
<evidence type="ECO:0000256" key="1">
    <source>
        <dbReference type="ARBA" id="ARBA00004434"/>
    </source>
</evidence>
<dbReference type="EMBL" id="CP025759">
    <property type="protein sequence ID" value="KGB77743.1"/>
    <property type="molecule type" value="Genomic_DNA"/>
</dbReference>
<dbReference type="Gene3D" id="4.10.95.10">
    <property type="entry name" value="Cytochrome c oxidase, subunit VIa"/>
    <property type="match status" value="1"/>
</dbReference>
<dbReference type="PIRSF" id="PIRSF000277">
    <property type="entry name" value="COX6A1"/>
    <property type="match status" value="1"/>
</dbReference>
<reference evidence="13 14" key="2">
    <citation type="journal article" date="2018" name="Proc. Natl. Acad. Sci.">
        <title>RNAi is a critical determinant of centromere evolution in closely related fungi.</title>
        <authorList>
            <person name="Yadav V."/>
            <person name="Sun S."/>
            <person name="Billmyre R.B."/>
            <person name="Thimmappa B.C."/>
            <person name="Shea T."/>
            <person name="Lintner R."/>
            <person name="Bakkeren G."/>
            <person name="Cuomo C.A."/>
            <person name="Heitman J."/>
            <person name="Sanyal K."/>
        </authorList>
    </citation>
    <scope>NUCLEOTIDE SEQUENCE [LARGE SCALE GENOMIC DNA]</scope>
    <source>
        <strain evidence="13 14">R265</strain>
    </source>
</reference>
<dbReference type="GO" id="GO:0030234">
    <property type="term" value="F:enzyme regulator activity"/>
    <property type="evidence" value="ECO:0007669"/>
    <property type="project" value="TreeGrafter"/>
</dbReference>
<keyword evidence="5" id="KW-0999">Mitochondrion inner membrane</keyword>
<dbReference type="InterPro" id="IPR001349">
    <property type="entry name" value="Cyt_c_oxidase_su6a"/>
</dbReference>
<dbReference type="SUPFAM" id="SSF81411">
    <property type="entry name" value="Mitochondrial cytochrome c oxidase subunit VIa"/>
    <property type="match status" value="1"/>
</dbReference>
<evidence type="ECO:0000313" key="14">
    <source>
        <dbReference type="Proteomes" id="UP000029445"/>
    </source>
</evidence>
<evidence type="ECO:0000256" key="5">
    <source>
        <dbReference type="ARBA" id="ARBA00022792"/>
    </source>
</evidence>
<dbReference type="GO" id="GO:0005743">
    <property type="term" value="C:mitochondrial inner membrane"/>
    <property type="evidence" value="ECO:0007669"/>
    <property type="project" value="UniProtKB-SubCell"/>
</dbReference>
<dbReference type="RefSeq" id="XP_062883537.1">
    <property type="nucleotide sequence ID" value="XM_063027582.1"/>
</dbReference>
<dbReference type="GeneID" id="88179857"/>
<evidence type="ECO:0000256" key="2">
    <source>
        <dbReference type="ARBA" id="ARBA00004673"/>
    </source>
</evidence>
<dbReference type="HOGENOM" id="CLU_122515_0_2_1"/>
<reference evidence="13 14" key="1">
    <citation type="journal article" date="2011" name="MBio">
        <title>Genome variation in Cryptococcus gattii, an emerging pathogen of immunocompetent hosts.</title>
        <authorList>
            <person name="D'Souza C.A."/>
            <person name="Kronstad J.W."/>
            <person name="Taylor G."/>
            <person name="Warren R."/>
            <person name="Yuen M."/>
            <person name="Hu G."/>
            <person name="Jung W.H."/>
            <person name="Sham A."/>
            <person name="Kidd S.E."/>
            <person name="Tangen K."/>
            <person name="Lee N."/>
            <person name="Zeilmaker T."/>
            <person name="Sawkins J."/>
            <person name="McVicker G."/>
            <person name="Shah S."/>
            <person name="Gnerre S."/>
            <person name="Griggs A."/>
            <person name="Zeng Q."/>
            <person name="Bartlett K."/>
            <person name="Li W."/>
            <person name="Wang X."/>
            <person name="Heitman J."/>
            <person name="Stajich J.E."/>
            <person name="Fraser J.A."/>
            <person name="Meyer W."/>
            <person name="Carter D."/>
            <person name="Schein J."/>
            <person name="Krzywinski M."/>
            <person name="Kwon-Chung K.J."/>
            <person name="Varma A."/>
            <person name="Wang J."/>
            <person name="Brunham R."/>
            <person name="Fyfe M."/>
            <person name="Ouellette B.F."/>
            <person name="Siddiqui A."/>
            <person name="Marra M."/>
            <person name="Jones S."/>
            <person name="Holt R."/>
            <person name="Birren B.W."/>
            <person name="Galagan J.E."/>
            <person name="Cuomo C.A."/>
        </authorList>
    </citation>
    <scope>NUCLEOTIDE SEQUENCE [LARGE SCALE GENOMIC DNA]</scope>
    <source>
        <strain evidence="13 14">R265</strain>
    </source>
</reference>
<dbReference type="STRING" id="294750.A0A095EKR0"/>